<keyword evidence="5" id="KW-1185">Reference proteome</keyword>
<evidence type="ECO:0000313" key="4">
    <source>
        <dbReference type="Proteomes" id="UP000325438"/>
    </source>
</evidence>
<dbReference type="Proteomes" id="UP000325438">
    <property type="component" value="Unassembled WGS sequence"/>
</dbReference>
<dbReference type="Proteomes" id="UP000326112">
    <property type="component" value="Unassembled WGS sequence"/>
</dbReference>
<dbReference type="PROSITE" id="PS51186">
    <property type="entry name" value="GNAT"/>
    <property type="match status" value="1"/>
</dbReference>
<dbReference type="RefSeq" id="WP_003232915.1">
    <property type="nucleotide sequence ID" value="NZ_VUAZ01000021.1"/>
</dbReference>
<dbReference type="PANTHER" id="PTHR43415:SF3">
    <property type="entry name" value="GNAT-FAMILY ACETYLTRANSFERASE"/>
    <property type="match status" value="1"/>
</dbReference>
<dbReference type="Pfam" id="PF00583">
    <property type="entry name" value="Acetyltransf_1"/>
    <property type="match status" value="1"/>
</dbReference>
<sequence>MSIIIRAMADGDWPILAEIFEQPLFRYWTLRMPYQSANDVKRLVESRASSGLSLVAELEGVVVGCAMLYRLQGRRQHVADFWMGVADGHHRQGVGDAILKELTTTASRWMNISRLELTVFIDNEAAISLYKKHGFTQEGTHKNFAYRDGEYVDALSMAAILSTLIEV</sequence>
<comment type="caution">
    <text evidence="2">The sequence shown here is derived from an EMBL/GenBank/DDBJ whole genome shotgun (WGS) entry which is preliminary data.</text>
</comment>
<reference evidence="2 4" key="1">
    <citation type="submission" date="2019-09" db="EMBL/GenBank/DDBJ databases">
        <title>The draft genomes of Allium pathogen Pseudomonas sp.</title>
        <authorList>
            <person name="Fujikawa T."/>
            <person name="Sawada H."/>
        </authorList>
    </citation>
    <scope>NUCLEOTIDE SEQUENCE [LARGE SCALE GENOMIC DNA]</scope>
    <source>
        <strain evidence="2 4">MAFF 730085</strain>
    </source>
</reference>
<protein>
    <submittedName>
        <fullName evidence="2">GNAT family N-acetyltransferase</fullName>
    </submittedName>
</protein>
<dbReference type="GO" id="GO:0016747">
    <property type="term" value="F:acyltransferase activity, transferring groups other than amino-acyl groups"/>
    <property type="evidence" value="ECO:0007669"/>
    <property type="project" value="InterPro"/>
</dbReference>
<feature type="domain" description="N-acetyltransferase" evidence="1">
    <location>
        <begin position="3"/>
        <end position="158"/>
    </location>
</feature>
<dbReference type="SUPFAM" id="SSF55729">
    <property type="entry name" value="Acyl-CoA N-acyltransferases (Nat)"/>
    <property type="match status" value="1"/>
</dbReference>
<organism evidence="2 4">
    <name type="scientific">Pseudomonas kitaguniensis</name>
    <dbReference type="NCBI Taxonomy" id="2607908"/>
    <lineage>
        <taxon>Bacteria</taxon>
        <taxon>Pseudomonadati</taxon>
        <taxon>Pseudomonadota</taxon>
        <taxon>Gammaproteobacteria</taxon>
        <taxon>Pseudomonadales</taxon>
        <taxon>Pseudomonadaceae</taxon>
        <taxon>Pseudomonas</taxon>
    </lineage>
</organism>
<dbReference type="PANTHER" id="PTHR43415">
    <property type="entry name" value="SPERMIDINE N(1)-ACETYLTRANSFERASE"/>
    <property type="match status" value="1"/>
</dbReference>
<gene>
    <name evidence="3" type="ORF">F0169_04845</name>
    <name evidence="2" type="ORF">F0170_15565</name>
</gene>
<evidence type="ECO:0000313" key="3">
    <source>
        <dbReference type="EMBL" id="MPR01465.1"/>
    </source>
</evidence>
<dbReference type="EMBL" id="VUAZ01000021">
    <property type="protein sequence ID" value="MPR01465.1"/>
    <property type="molecule type" value="Genomic_DNA"/>
</dbReference>
<reference evidence="3 5" key="2">
    <citation type="journal article" date="2020" name="Int. J. Syst. Evol. Microbiol.">
        <title>Pseudomonas kitaguniensis sp. nov., a pathogen causing bacterial rot of Welsh onion in Japan.</title>
        <authorList>
            <person name="Sawada H."/>
            <person name="Fujikawa T."/>
            <person name="Nishiwaki Y."/>
            <person name="Horita H."/>
        </authorList>
    </citation>
    <scope>NUCLEOTIDE SEQUENCE [LARGE SCALE GENOMIC DNA]</scope>
    <source>
        <strain evidence="3 5">MAFF 212408</strain>
    </source>
</reference>
<dbReference type="Gene3D" id="3.40.630.30">
    <property type="match status" value="1"/>
</dbReference>
<accession>A0A5N7JVC4</accession>
<reference evidence="3 5" key="3">
    <citation type="journal article" date="2023" name="Plant Pathol.">
        <title>Dismantling and reorganizing Pseudomonas marginalis sensu#lato.</title>
        <authorList>
            <person name="Sawada H."/>
            <person name="Fujikawa T."/>
            <person name="Satou M."/>
        </authorList>
    </citation>
    <scope>NUCLEOTIDE SEQUENCE [LARGE SCALE GENOMIC DNA]</scope>
    <source>
        <strain evidence="3 5">MAFF 212408</strain>
    </source>
</reference>
<dbReference type="CDD" id="cd04301">
    <property type="entry name" value="NAT_SF"/>
    <property type="match status" value="1"/>
</dbReference>
<keyword evidence="2" id="KW-0808">Transferase</keyword>
<proteinExistence type="predicted"/>
<dbReference type="EMBL" id="VUBA01000089">
    <property type="protein sequence ID" value="MPQ85281.1"/>
    <property type="molecule type" value="Genomic_DNA"/>
</dbReference>
<evidence type="ECO:0000259" key="1">
    <source>
        <dbReference type="PROSITE" id="PS51186"/>
    </source>
</evidence>
<evidence type="ECO:0000313" key="2">
    <source>
        <dbReference type="EMBL" id="MPQ85281.1"/>
    </source>
</evidence>
<dbReference type="InterPro" id="IPR000182">
    <property type="entry name" value="GNAT_dom"/>
</dbReference>
<name>A0A5N7JVC4_9PSED</name>
<evidence type="ECO:0000313" key="5">
    <source>
        <dbReference type="Proteomes" id="UP000326112"/>
    </source>
</evidence>
<dbReference type="AlphaFoldDB" id="A0A5N7JVC4"/>
<dbReference type="InterPro" id="IPR016181">
    <property type="entry name" value="Acyl_CoA_acyltransferase"/>
</dbReference>